<dbReference type="EMBL" id="JAAVLW010000003">
    <property type="protein sequence ID" value="NOJ46359.1"/>
    <property type="molecule type" value="Genomic_DNA"/>
</dbReference>
<organism evidence="1 2">
    <name type="scientific">Bradyrhizobium archetypum</name>
    <dbReference type="NCBI Taxonomy" id="2721160"/>
    <lineage>
        <taxon>Bacteria</taxon>
        <taxon>Pseudomonadati</taxon>
        <taxon>Pseudomonadota</taxon>
        <taxon>Alphaproteobacteria</taxon>
        <taxon>Hyphomicrobiales</taxon>
        <taxon>Nitrobacteraceae</taxon>
        <taxon>Bradyrhizobium</taxon>
    </lineage>
</organism>
<protein>
    <submittedName>
        <fullName evidence="1">Uncharacterized protein</fullName>
    </submittedName>
</protein>
<comment type="caution">
    <text evidence="1">The sequence shown here is derived from an EMBL/GenBank/DDBJ whole genome shotgun (WGS) entry which is preliminary data.</text>
</comment>
<gene>
    <name evidence="1" type="ORF">HCN50_08905</name>
</gene>
<dbReference type="Proteomes" id="UP000528734">
    <property type="component" value="Unassembled WGS sequence"/>
</dbReference>
<dbReference type="AlphaFoldDB" id="A0A7Y4H2B1"/>
<dbReference type="RefSeq" id="WP_171709270.1">
    <property type="nucleotide sequence ID" value="NZ_JAAVLW010000003.1"/>
</dbReference>
<proteinExistence type="predicted"/>
<evidence type="ECO:0000313" key="2">
    <source>
        <dbReference type="Proteomes" id="UP000528734"/>
    </source>
</evidence>
<evidence type="ECO:0000313" key="1">
    <source>
        <dbReference type="EMBL" id="NOJ46359.1"/>
    </source>
</evidence>
<accession>A0A7Y4H2B1</accession>
<reference evidence="1 2" key="1">
    <citation type="submission" date="2020-03" db="EMBL/GenBank/DDBJ databases">
        <title>Bradyrhizobium diversity isolated from nodules of Muelleranthus trifoliolatus.</title>
        <authorList>
            <person name="Klepa M."/>
            <person name="Helene L."/>
            <person name="Hungria M."/>
        </authorList>
    </citation>
    <scope>NUCLEOTIDE SEQUENCE [LARGE SCALE GENOMIC DNA]</scope>
    <source>
        <strain evidence="1 2">WSM 1744</strain>
    </source>
</reference>
<keyword evidence="2" id="KW-1185">Reference proteome</keyword>
<name>A0A7Y4H2B1_9BRAD</name>
<sequence length="47" mass="4825">MAAIGAVLFAIKSAHPARLALLAAAALFALSISACAVFLTWMHRVTG</sequence>